<dbReference type="Proteomes" id="UP000023152">
    <property type="component" value="Unassembled WGS sequence"/>
</dbReference>
<dbReference type="InterPro" id="IPR057992">
    <property type="entry name" value="TPR_SYVN1_N"/>
</dbReference>
<comment type="pathway">
    <text evidence="3">Protein modification; protein ubiquitination.</text>
</comment>
<dbReference type="SMART" id="SM00184">
    <property type="entry name" value="RING"/>
    <property type="match status" value="1"/>
</dbReference>
<comment type="similarity">
    <text evidence="4">Belongs to the HRD1 family.</text>
</comment>
<feature type="transmembrane region" description="Helical" evidence="16">
    <location>
        <begin position="172"/>
        <end position="193"/>
    </location>
</feature>
<dbReference type="InterPro" id="IPR013083">
    <property type="entry name" value="Znf_RING/FYVE/PHD"/>
</dbReference>
<feature type="transmembrane region" description="Helical" evidence="16">
    <location>
        <begin position="100"/>
        <end position="119"/>
    </location>
</feature>
<dbReference type="PROSITE" id="PS50089">
    <property type="entry name" value="ZF_RING_2"/>
    <property type="match status" value="1"/>
</dbReference>
<evidence type="ECO:0000256" key="3">
    <source>
        <dbReference type="ARBA" id="ARBA00004906"/>
    </source>
</evidence>
<evidence type="ECO:0000256" key="5">
    <source>
        <dbReference type="ARBA" id="ARBA00012483"/>
    </source>
</evidence>
<keyword evidence="10" id="KW-0833">Ubl conjugation pathway</keyword>
<dbReference type="CDD" id="cd16479">
    <property type="entry name" value="RING-H2_synoviolin"/>
    <property type="match status" value="1"/>
</dbReference>
<keyword evidence="9 15" id="KW-0863">Zinc-finger</keyword>
<evidence type="ECO:0000256" key="13">
    <source>
        <dbReference type="ARBA" id="ARBA00022989"/>
    </source>
</evidence>
<evidence type="ECO:0000256" key="4">
    <source>
        <dbReference type="ARBA" id="ARBA00010089"/>
    </source>
</evidence>
<dbReference type="AlphaFoldDB" id="X6PFN0"/>
<feature type="domain" description="RING-type" evidence="17">
    <location>
        <begin position="253"/>
        <end position="292"/>
    </location>
</feature>
<evidence type="ECO:0000256" key="9">
    <source>
        <dbReference type="ARBA" id="ARBA00022771"/>
    </source>
</evidence>
<dbReference type="InterPro" id="IPR058051">
    <property type="entry name" value="Znf_RING_synoviolin"/>
</dbReference>
<evidence type="ECO:0000256" key="15">
    <source>
        <dbReference type="PROSITE-ProRule" id="PRU00175"/>
    </source>
</evidence>
<dbReference type="GO" id="GO:0043161">
    <property type="term" value="P:proteasome-mediated ubiquitin-dependent protein catabolic process"/>
    <property type="evidence" value="ECO:0007669"/>
    <property type="project" value="TreeGrafter"/>
</dbReference>
<dbReference type="GO" id="GO:0005789">
    <property type="term" value="C:endoplasmic reticulum membrane"/>
    <property type="evidence" value="ECO:0007669"/>
    <property type="project" value="UniProtKB-SubCell"/>
</dbReference>
<proteinExistence type="inferred from homology"/>
<evidence type="ECO:0000256" key="6">
    <source>
        <dbReference type="ARBA" id="ARBA00022679"/>
    </source>
</evidence>
<evidence type="ECO:0000313" key="18">
    <source>
        <dbReference type="EMBL" id="ETO36878.1"/>
    </source>
</evidence>
<evidence type="ECO:0000259" key="17">
    <source>
        <dbReference type="PROSITE" id="PS50089"/>
    </source>
</evidence>
<feature type="transmembrane region" description="Helical" evidence="16">
    <location>
        <begin position="139"/>
        <end position="160"/>
    </location>
</feature>
<comment type="subcellular location">
    <subcellularLocation>
        <location evidence="2">Endoplasmic reticulum membrane</location>
        <topology evidence="2">Multi-pass membrane protein</topology>
    </subcellularLocation>
</comment>
<dbReference type="OMA" id="LYFYTFP"/>
<evidence type="ECO:0000256" key="12">
    <source>
        <dbReference type="ARBA" id="ARBA00022833"/>
    </source>
</evidence>
<dbReference type="SUPFAM" id="SSF57850">
    <property type="entry name" value="RING/U-box"/>
    <property type="match status" value="1"/>
</dbReference>
<accession>X6PFN0</accession>
<dbReference type="InterPro" id="IPR001841">
    <property type="entry name" value="Znf_RING"/>
</dbReference>
<evidence type="ECO:0000256" key="7">
    <source>
        <dbReference type="ARBA" id="ARBA00022692"/>
    </source>
</evidence>
<keyword evidence="8" id="KW-0479">Metal-binding</keyword>
<keyword evidence="19" id="KW-1185">Reference proteome</keyword>
<dbReference type="Pfam" id="PF13639">
    <property type="entry name" value="zf-RING_2"/>
    <property type="match status" value="1"/>
</dbReference>
<evidence type="ECO:0000256" key="10">
    <source>
        <dbReference type="ARBA" id="ARBA00022786"/>
    </source>
</evidence>
<dbReference type="GO" id="GO:0061630">
    <property type="term" value="F:ubiquitin protein ligase activity"/>
    <property type="evidence" value="ECO:0007669"/>
    <property type="project" value="UniProtKB-EC"/>
</dbReference>
<name>X6PFN0_RETFI</name>
<feature type="transmembrane region" description="Helical" evidence="16">
    <location>
        <begin position="45"/>
        <end position="65"/>
    </location>
</feature>
<keyword evidence="12" id="KW-0862">Zinc</keyword>
<gene>
    <name evidence="18" type="ORF">RFI_00184</name>
</gene>
<dbReference type="PANTHER" id="PTHR22763:SF184">
    <property type="entry name" value="E3 UBIQUITIN-PROTEIN LIGASE SYNOVIOLIN"/>
    <property type="match status" value="1"/>
</dbReference>
<keyword evidence="7 16" id="KW-0812">Transmembrane</keyword>
<dbReference type="GO" id="GO:0036503">
    <property type="term" value="P:ERAD pathway"/>
    <property type="evidence" value="ECO:0007669"/>
    <property type="project" value="TreeGrafter"/>
</dbReference>
<organism evidence="18 19">
    <name type="scientific">Reticulomyxa filosa</name>
    <dbReference type="NCBI Taxonomy" id="46433"/>
    <lineage>
        <taxon>Eukaryota</taxon>
        <taxon>Sar</taxon>
        <taxon>Rhizaria</taxon>
        <taxon>Retaria</taxon>
        <taxon>Foraminifera</taxon>
        <taxon>Monothalamids</taxon>
        <taxon>Reticulomyxidae</taxon>
        <taxon>Reticulomyxa</taxon>
    </lineage>
</organism>
<evidence type="ECO:0000256" key="8">
    <source>
        <dbReference type="ARBA" id="ARBA00022723"/>
    </source>
</evidence>
<comment type="catalytic activity">
    <reaction evidence="1">
        <text>S-ubiquitinyl-[E2 ubiquitin-conjugating enzyme]-L-cysteine + [acceptor protein]-L-lysine = [E2 ubiquitin-conjugating enzyme]-L-cysteine + N(6)-ubiquitinyl-[acceptor protein]-L-lysine.</text>
        <dbReference type="EC" id="2.3.2.27"/>
    </reaction>
</comment>
<evidence type="ECO:0000313" key="19">
    <source>
        <dbReference type="Proteomes" id="UP000023152"/>
    </source>
</evidence>
<evidence type="ECO:0000256" key="16">
    <source>
        <dbReference type="SAM" id="Phobius"/>
    </source>
</evidence>
<dbReference type="EMBL" id="ASPP01000190">
    <property type="protein sequence ID" value="ETO36878.1"/>
    <property type="molecule type" value="Genomic_DNA"/>
</dbReference>
<dbReference type="EC" id="2.3.2.27" evidence="5"/>
<dbReference type="InterPro" id="IPR050731">
    <property type="entry name" value="HRD1_E3_ubiq-ligases"/>
</dbReference>
<keyword evidence="14 16" id="KW-0472">Membrane</keyword>
<dbReference type="Pfam" id="PF25563">
    <property type="entry name" value="TPR_SYVN1_N"/>
    <property type="match status" value="1"/>
</dbReference>
<dbReference type="OrthoDB" id="7759664at2759"/>
<evidence type="ECO:0000256" key="11">
    <source>
        <dbReference type="ARBA" id="ARBA00022824"/>
    </source>
</evidence>
<sequence length="322" mass="37461">MKFFQYFIVSSIVAACAIYYAYILHEQFYPTVLHLMTDRLCVLGLGNFGFSLALGVANVIIRVMFVTIQDDESHEVVSKAKYAIIEICIALTSFHSSLTVSVLVLFTCLLFMKIFHWLAQMRMENFARAVAMQISGLRLIMGLLMLLTTDVFIGGILAYISYQEQSVEMQVLFAFEFCILAVSMLGEVSRFIVLTIDRRYEGRWEYKPIVIFRNLRVRVQHFIAYRRIVKVIDTQFPTLTSTEIEETGRDLRCVICFYDMTHGGKELPCRHVFHLSCLKRWFEQKQDCPMCRAKIDADYTSLSKQQQLRQRIGNRLLIQQQR</sequence>
<evidence type="ECO:0000256" key="2">
    <source>
        <dbReference type="ARBA" id="ARBA00004477"/>
    </source>
</evidence>
<keyword evidence="11" id="KW-0256">Endoplasmic reticulum</keyword>
<feature type="non-terminal residue" evidence="18">
    <location>
        <position position="322"/>
    </location>
</feature>
<dbReference type="Gene3D" id="3.30.40.10">
    <property type="entry name" value="Zinc/RING finger domain, C3HC4 (zinc finger)"/>
    <property type="match status" value="1"/>
</dbReference>
<dbReference type="PROSITE" id="PS51257">
    <property type="entry name" value="PROKAR_LIPOPROTEIN"/>
    <property type="match status" value="1"/>
</dbReference>
<evidence type="ECO:0000256" key="1">
    <source>
        <dbReference type="ARBA" id="ARBA00000900"/>
    </source>
</evidence>
<dbReference type="PANTHER" id="PTHR22763">
    <property type="entry name" value="RING ZINC FINGER PROTEIN"/>
    <property type="match status" value="1"/>
</dbReference>
<keyword evidence="6" id="KW-0808">Transferase</keyword>
<feature type="transmembrane region" description="Helical" evidence="16">
    <location>
        <begin position="6"/>
        <end position="24"/>
    </location>
</feature>
<protein>
    <recommendedName>
        <fullName evidence="5">RING-type E3 ubiquitin transferase</fullName>
        <ecNumber evidence="5">2.3.2.27</ecNumber>
    </recommendedName>
</protein>
<keyword evidence="13 16" id="KW-1133">Transmembrane helix</keyword>
<dbReference type="GO" id="GO:0008270">
    <property type="term" value="F:zinc ion binding"/>
    <property type="evidence" value="ECO:0007669"/>
    <property type="project" value="UniProtKB-KW"/>
</dbReference>
<evidence type="ECO:0000256" key="14">
    <source>
        <dbReference type="ARBA" id="ARBA00023136"/>
    </source>
</evidence>
<comment type="caution">
    <text evidence="18">The sequence shown here is derived from an EMBL/GenBank/DDBJ whole genome shotgun (WGS) entry which is preliminary data.</text>
</comment>
<reference evidence="18 19" key="1">
    <citation type="journal article" date="2013" name="Curr. Biol.">
        <title>The Genome of the Foraminiferan Reticulomyxa filosa.</title>
        <authorList>
            <person name="Glockner G."/>
            <person name="Hulsmann N."/>
            <person name="Schleicher M."/>
            <person name="Noegel A.A."/>
            <person name="Eichinger L."/>
            <person name="Gallinger C."/>
            <person name="Pawlowski J."/>
            <person name="Sierra R."/>
            <person name="Euteneuer U."/>
            <person name="Pillet L."/>
            <person name="Moustafa A."/>
            <person name="Platzer M."/>
            <person name="Groth M."/>
            <person name="Szafranski K."/>
            <person name="Schliwa M."/>
        </authorList>
    </citation>
    <scope>NUCLEOTIDE SEQUENCE [LARGE SCALE GENOMIC DNA]</scope>
</reference>